<feature type="chain" id="PRO_5044876889" evidence="1">
    <location>
        <begin position="25"/>
        <end position="122"/>
    </location>
</feature>
<comment type="caution">
    <text evidence="2">The sequence shown here is derived from an EMBL/GenBank/DDBJ whole genome shotgun (WGS) entry which is preliminary data.</text>
</comment>
<dbReference type="EMBL" id="JBHFFA010000001">
    <property type="protein sequence ID" value="KAL2651571.1"/>
    <property type="molecule type" value="Genomic_DNA"/>
</dbReference>
<protein>
    <submittedName>
        <fullName evidence="2">Uncharacterized protein</fullName>
    </submittedName>
</protein>
<sequence>MSLGSTVGGLVFATVLCLFQSKLGDRIRWRAVVWEGQVKNTVNRQWLVDSGGVQGISKISDDFHFPTDNVPDAVPFAEDVMGVFSGHSELGQWLSQVEDNTPLTADVQGKSWELLRPAAAAS</sequence>
<keyword evidence="3" id="KW-1185">Reference proteome</keyword>
<evidence type="ECO:0000313" key="3">
    <source>
        <dbReference type="Proteomes" id="UP001605036"/>
    </source>
</evidence>
<evidence type="ECO:0000313" key="2">
    <source>
        <dbReference type="EMBL" id="KAL2651571.1"/>
    </source>
</evidence>
<feature type="signal peptide" evidence="1">
    <location>
        <begin position="1"/>
        <end position="24"/>
    </location>
</feature>
<reference evidence="2 3" key="1">
    <citation type="submission" date="2024-09" db="EMBL/GenBank/DDBJ databases">
        <title>Chromosome-scale assembly of Riccia fluitans.</title>
        <authorList>
            <person name="Paukszto L."/>
            <person name="Sawicki J."/>
            <person name="Karawczyk K."/>
            <person name="Piernik-Szablinska J."/>
            <person name="Szczecinska M."/>
            <person name="Mazdziarz M."/>
        </authorList>
    </citation>
    <scope>NUCLEOTIDE SEQUENCE [LARGE SCALE GENOMIC DNA]</scope>
    <source>
        <strain evidence="2">Rf_01</strain>
        <tissue evidence="2">Aerial parts of the thallus</tissue>
    </source>
</reference>
<evidence type="ECO:0000256" key="1">
    <source>
        <dbReference type="SAM" id="SignalP"/>
    </source>
</evidence>
<name>A0ABD1ZJE1_9MARC</name>
<dbReference type="AlphaFoldDB" id="A0ABD1ZJE1"/>
<dbReference type="Proteomes" id="UP001605036">
    <property type="component" value="Unassembled WGS sequence"/>
</dbReference>
<proteinExistence type="predicted"/>
<gene>
    <name evidence="2" type="ORF">R1flu_019699</name>
</gene>
<accession>A0ABD1ZJE1</accession>
<keyword evidence="1" id="KW-0732">Signal</keyword>
<organism evidence="2 3">
    <name type="scientific">Riccia fluitans</name>
    <dbReference type="NCBI Taxonomy" id="41844"/>
    <lineage>
        <taxon>Eukaryota</taxon>
        <taxon>Viridiplantae</taxon>
        <taxon>Streptophyta</taxon>
        <taxon>Embryophyta</taxon>
        <taxon>Marchantiophyta</taxon>
        <taxon>Marchantiopsida</taxon>
        <taxon>Marchantiidae</taxon>
        <taxon>Marchantiales</taxon>
        <taxon>Ricciaceae</taxon>
        <taxon>Riccia</taxon>
    </lineage>
</organism>